<organism evidence="3 4">
    <name type="scientific">Paracoccus alcaliphilus</name>
    <dbReference type="NCBI Taxonomy" id="34002"/>
    <lineage>
        <taxon>Bacteria</taxon>
        <taxon>Pseudomonadati</taxon>
        <taxon>Pseudomonadota</taxon>
        <taxon>Alphaproteobacteria</taxon>
        <taxon>Rhodobacterales</taxon>
        <taxon>Paracoccaceae</taxon>
        <taxon>Paracoccus</taxon>
    </lineage>
</organism>
<accession>A0A1H8PKC8</accession>
<dbReference type="OrthoDB" id="8601734at2"/>
<dbReference type="STRING" id="34002.SAMN04489859_10983"/>
<dbReference type="EMBL" id="FODE01000101">
    <property type="protein sequence ID" value="SEO42241.1"/>
    <property type="molecule type" value="Genomic_DNA"/>
</dbReference>
<dbReference type="RefSeq" id="WP_090618068.1">
    <property type="nucleotide sequence ID" value="NZ_CP067124.1"/>
</dbReference>
<evidence type="ECO:0000313" key="4">
    <source>
        <dbReference type="Proteomes" id="UP000199054"/>
    </source>
</evidence>
<keyword evidence="1" id="KW-1133">Transmembrane helix</keyword>
<evidence type="ECO:0000313" key="2">
    <source>
        <dbReference type="EMBL" id="SEO41644.1"/>
    </source>
</evidence>
<dbReference type="AlphaFoldDB" id="A0A1H8PKC8"/>
<keyword evidence="1" id="KW-0472">Membrane</keyword>
<gene>
    <name evidence="2" type="ORF">SAMN04489859_10983</name>
    <name evidence="3" type="ORF">SAMN04489859_11013</name>
</gene>
<keyword evidence="4" id="KW-1185">Reference proteome</keyword>
<evidence type="ECO:0000256" key="1">
    <source>
        <dbReference type="SAM" id="Phobius"/>
    </source>
</evidence>
<name>A0A1H8PKC8_9RHOB</name>
<sequence>MTGVGVELLGVIAVGVGAAAVIYAAMHLLRKLGMAPARWLLPAGIGLSMVVYSVWNDYAWSGRAKSRLPAGAQVLVVGHDRLPWAPWTYLFPVETRFAVLDPATVSGTTGGTRRAEIMLIERRGPALVVPQDFDCDKGLIRMPRSDWAPSGPQDPAFAAVCEGGD</sequence>
<keyword evidence="1" id="KW-0812">Transmembrane</keyword>
<dbReference type="Proteomes" id="UP000199054">
    <property type="component" value="Unassembled WGS sequence"/>
</dbReference>
<evidence type="ECO:0000313" key="3">
    <source>
        <dbReference type="EMBL" id="SEO42241.1"/>
    </source>
</evidence>
<protein>
    <submittedName>
        <fullName evidence="3">Uncharacterized protein</fullName>
    </submittedName>
</protein>
<proteinExistence type="predicted"/>
<feature type="transmembrane region" description="Helical" evidence="1">
    <location>
        <begin position="6"/>
        <end position="25"/>
    </location>
</feature>
<reference evidence="3 4" key="1">
    <citation type="submission" date="2016-10" db="EMBL/GenBank/DDBJ databases">
        <authorList>
            <person name="de Groot N.N."/>
        </authorList>
    </citation>
    <scope>NUCLEOTIDE SEQUENCE [LARGE SCALE GENOMIC DNA]</scope>
    <source>
        <strain evidence="3 4">DSM 8512</strain>
    </source>
</reference>
<dbReference type="EMBL" id="FODE01000098">
    <property type="protein sequence ID" value="SEO41644.1"/>
    <property type="molecule type" value="Genomic_DNA"/>
</dbReference>
<feature type="transmembrane region" description="Helical" evidence="1">
    <location>
        <begin position="37"/>
        <end position="55"/>
    </location>
</feature>